<keyword evidence="1" id="KW-1133">Transmembrane helix</keyword>
<feature type="transmembrane region" description="Helical" evidence="1">
    <location>
        <begin position="102"/>
        <end position="122"/>
    </location>
</feature>
<dbReference type="NCBIfam" id="NF033192">
    <property type="entry name" value="JDVT-CAAX"/>
    <property type="match status" value="1"/>
</dbReference>
<keyword evidence="1" id="KW-0472">Membrane</keyword>
<reference evidence="3 4" key="1">
    <citation type="submission" date="2019-09" db="EMBL/GenBank/DDBJ databases">
        <title>Taxonomy of Antarctic Massilia spp.: description of Massilia rubra sp. nov., Massilia aquatica sp. nov., Massilia mucilaginosa sp. nov., Massilia frigida sp. nov. isolated from streams, lakes and regoliths.</title>
        <authorList>
            <person name="Holochova P."/>
            <person name="Sedlacek I."/>
            <person name="Kralova S."/>
            <person name="Maslanova I."/>
            <person name="Busse H.-J."/>
            <person name="Stankova E."/>
            <person name="Vrbovska V."/>
            <person name="Kovarovic V."/>
            <person name="Bartak M."/>
            <person name="Svec P."/>
            <person name="Pantucek R."/>
        </authorList>
    </citation>
    <scope>NUCLEOTIDE SEQUENCE [LARGE SCALE GENOMIC DNA]</scope>
    <source>
        <strain evidence="3 4">CCM 8693</strain>
    </source>
</reference>
<evidence type="ECO:0000256" key="1">
    <source>
        <dbReference type="SAM" id="Phobius"/>
    </source>
</evidence>
<dbReference type="RefSeq" id="WP_167080076.1">
    <property type="nucleotide sequence ID" value="NZ_VVIW01000024.1"/>
</dbReference>
<feature type="transmembrane region" description="Helical" evidence="1">
    <location>
        <begin position="53"/>
        <end position="71"/>
    </location>
</feature>
<dbReference type="Proteomes" id="UP000819052">
    <property type="component" value="Unassembled WGS sequence"/>
</dbReference>
<protein>
    <submittedName>
        <fullName evidence="3">JDVT-CTERM system CAAX-type protease</fullName>
    </submittedName>
</protein>
<keyword evidence="1" id="KW-0812">Transmembrane</keyword>
<dbReference type="GO" id="GO:0008233">
    <property type="term" value="F:peptidase activity"/>
    <property type="evidence" value="ECO:0007669"/>
    <property type="project" value="UniProtKB-KW"/>
</dbReference>
<dbReference type="InterPro" id="IPR003675">
    <property type="entry name" value="Rce1/LyrA-like_dom"/>
</dbReference>
<comment type="caution">
    <text evidence="3">The sequence shown here is derived from an EMBL/GenBank/DDBJ whole genome shotgun (WGS) entry which is preliminary data.</text>
</comment>
<feature type="domain" description="CAAX prenyl protease 2/Lysostaphin resistance protein A-like" evidence="2">
    <location>
        <begin position="26"/>
        <end position="112"/>
    </location>
</feature>
<keyword evidence="4" id="KW-1185">Reference proteome</keyword>
<dbReference type="Pfam" id="PF02517">
    <property type="entry name" value="Rce1-like"/>
    <property type="match status" value="1"/>
</dbReference>
<gene>
    <name evidence="3" type="ORF">F1609_27545</name>
</gene>
<proteinExistence type="predicted"/>
<feature type="transmembrane region" description="Helical" evidence="1">
    <location>
        <begin position="77"/>
        <end position="95"/>
    </location>
</feature>
<keyword evidence="3" id="KW-0378">Hydrolase</keyword>
<dbReference type="EMBL" id="VVIW01000024">
    <property type="protein sequence ID" value="NHZ43892.1"/>
    <property type="molecule type" value="Genomic_DNA"/>
</dbReference>
<evidence type="ECO:0000313" key="3">
    <source>
        <dbReference type="EMBL" id="NHZ43892.1"/>
    </source>
</evidence>
<keyword evidence="3" id="KW-0645">Protease</keyword>
<name>A0ABX0MI03_9BURK</name>
<organism evidence="3 4">
    <name type="scientific">Massilia aquatica</name>
    <dbReference type="NCBI Taxonomy" id="2609000"/>
    <lineage>
        <taxon>Bacteria</taxon>
        <taxon>Pseudomonadati</taxon>
        <taxon>Pseudomonadota</taxon>
        <taxon>Betaproteobacteria</taxon>
        <taxon>Burkholderiales</taxon>
        <taxon>Oxalobacteraceae</taxon>
        <taxon>Telluria group</taxon>
        <taxon>Massilia</taxon>
    </lineage>
</organism>
<evidence type="ECO:0000313" key="4">
    <source>
        <dbReference type="Proteomes" id="UP000819052"/>
    </source>
</evidence>
<evidence type="ECO:0000259" key="2">
    <source>
        <dbReference type="Pfam" id="PF02517"/>
    </source>
</evidence>
<dbReference type="GO" id="GO:0006508">
    <property type="term" value="P:proteolysis"/>
    <property type="evidence" value="ECO:0007669"/>
    <property type="project" value="UniProtKB-KW"/>
</dbReference>
<sequence>MHRCHRRISILFALCGPSLLDHSAGSLFRLLLLAPLLEELIVRAGLQEWLMRRGSGAALVLGVPALAFSLLHVMSGAQAMALVFFPGLAFGLVYRRWRDWRLCALLHALCNGIALIFCSFNIY</sequence>
<accession>A0ABX0MI03</accession>